<sequence length="234" mass="26432">MLRSCRWDMTSVWRFDLLISFFALFASGVWPSEEVMAHYCLQKRHIFKGAVCELGGGMTCLGGLMVAISADVKEVLLSDGNEKSIQNVRGVVERNRQAGKFGSTHVSSRVVRWDCEVDISALEGHFDTIMCADCLFLDQYRACLVDAIRRLLRPDGMALVFAPERGETLTLFCQLAQQAGLCVSQHQQYDAQVWDVHLKMRREGKQAYDENIHYPLLVTLTKGPQPSIKLIKMN</sequence>
<dbReference type="GO" id="GO:0005737">
    <property type="term" value="C:cytoplasm"/>
    <property type="evidence" value="ECO:0007669"/>
    <property type="project" value="UniProtKB-SubCell"/>
</dbReference>
<evidence type="ECO:0000256" key="5">
    <source>
        <dbReference type="ARBA" id="ARBA00022490"/>
    </source>
</evidence>
<keyword evidence="7" id="KW-0808">Transferase</keyword>
<evidence type="ECO:0000256" key="1">
    <source>
        <dbReference type="ARBA" id="ARBA00004123"/>
    </source>
</evidence>
<accession>A0A3Q2QZN3</accession>
<dbReference type="PANTHER" id="PTHR13539:SF3">
    <property type="entry name" value="CALMODULIN-LYSINE N-METHYLTRANSFERASE"/>
    <property type="match status" value="1"/>
</dbReference>
<protein>
    <recommendedName>
        <fullName evidence="4">Calmodulin-lysine N-methyltransferase</fullName>
        <ecNumber evidence="3">2.1.1.60</ecNumber>
    </recommendedName>
</protein>
<dbReference type="PANTHER" id="PTHR13539">
    <property type="entry name" value="CALMODULIN-LYSINE N-METHYLTRANSFERASE"/>
    <property type="match status" value="1"/>
</dbReference>
<evidence type="ECO:0000256" key="4">
    <source>
        <dbReference type="ARBA" id="ARBA00020594"/>
    </source>
</evidence>
<dbReference type="GeneTree" id="ENSGT00390000002168"/>
<evidence type="ECO:0000313" key="10">
    <source>
        <dbReference type="Ensembl" id="ENSFHEP00000032817.1"/>
    </source>
</evidence>
<dbReference type="Gene3D" id="3.40.50.150">
    <property type="entry name" value="Vaccinia Virus protein VP39"/>
    <property type="match status" value="1"/>
</dbReference>
<name>A0A3Q2QZN3_FUNHE</name>
<dbReference type="InterPro" id="IPR025800">
    <property type="entry name" value="CaM-Lys-N-MeTrfase"/>
</dbReference>
<comment type="subcellular location">
    <subcellularLocation>
        <location evidence="2">Cytoplasm</location>
    </subcellularLocation>
    <subcellularLocation>
        <location evidence="1">Nucleus</location>
    </subcellularLocation>
</comment>
<organism evidence="10 11">
    <name type="scientific">Fundulus heteroclitus</name>
    <name type="common">Killifish</name>
    <name type="synonym">Mummichog</name>
    <dbReference type="NCBI Taxonomy" id="8078"/>
    <lineage>
        <taxon>Eukaryota</taxon>
        <taxon>Metazoa</taxon>
        <taxon>Chordata</taxon>
        <taxon>Craniata</taxon>
        <taxon>Vertebrata</taxon>
        <taxon>Euteleostomi</taxon>
        <taxon>Actinopterygii</taxon>
        <taxon>Neopterygii</taxon>
        <taxon>Teleostei</taxon>
        <taxon>Neoteleostei</taxon>
        <taxon>Acanthomorphata</taxon>
        <taxon>Ovalentaria</taxon>
        <taxon>Atherinomorphae</taxon>
        <taxon>Cyprinodontiformes</taxon>
        <taxon>Fundulidae</taxon>
        <taxon>Fundulus</taxon>
    </lineage>
</organism>
<dbReference type="Pfam" id="PF10294">
    <property type="entry name" value="Methyltransf_16"/>
    <property type="match status" value="1"/>
</dbReference>
<keyword evidence="9" id="KW-0539">Nucleus</keyword>
<dbReference type="GO" id="GO:0032259">
    <property type="term" value="P:methylation"/>
    <property type="evidence" value="ECO:0007669"/>
    <property type="project" value="UniProtKB-KW"/>
</dbReference>
<dbReference type="GO" id="GO:0018025">
    <property type="term" value="F:calmodulin-lysine N-methyltransferase activity"/>
    <property type="evidence" value="ECO:0007669"/>
    <property type="project" value="UniProtKB-EC"/>
</dbReference>
<evidence type="ECO:0000313" key="11">
    <source>
        <dbReference type="Proteomes" id="UP000265000"/>
    </source>
</evidence>
<dbReference type="InterPro" id="IPR029063">
    <property type="entry name" value="SAM-dependent_MTases_sf"/>
</dbReference>
<keyword evidence="6" id="KW-0489">Methyltransferase</keyword>
<evidence type="ECO:0000256" key="3">
    <source>
        <dbReference type="ARBA" id="ARBA00011914"/>
    </source>
</evidence>
<keyword evidence="8" id="KW-0949">S-adenosyl-L-methionine</keyword>
<reference evidence="10" key="1">
    <citation type="submission" date="2025-08" db="UniProtKB">
        <authorList>
            <consortium name="Ensembl"/>
        </authorList>
    </citation>
    <scope>IDENTIFICATION</scope>
</reference>
<dbReference type="AlphaFoldDB" id="A0A3Q2QZN3"/>
<evidence type="ECO:0000256" key="7">
    <source>
        <dbReference type="ARBA" id="ARBA00022679"/>
    </source>
</evidence>
<dbReference type="Proteomes" id="UP000265000">
    <property type="component" value="Unplaced"/>
</dbReference>
<dbReference type="EC" id="2.1.1.60" evidence="3"/>
<evidence type="ECO:0000256" key="9">
    <source>
        <dbReference type="ARBA" id="ARBA00023242"/>
    </source>
</evidence>
<dbReference type="STRING" id="8078.ENSFHEP00000032817"/>
<dbReference type="InterPro" id="IPR019410">
    <property type="entry name" value="Methyltransf_16"/>
</dbReference>
<dbReference type="SUPFAM" id="SSF53335">
    <property type="entry name" value="S-adenosyl-L-methionine-dependent methyltransferases"/>
    <property type="match status" value="1"/>
</dbReference>
<evidence type="ECO:0000256" key="8">
    <source>
        <dbReference type="ARBA" id="ARBA00022691"/>
    </source>
</evidence>
<keyword evidence="11" id="KW-1185">Reference proteome</keyword>
<evidence type="ECO:0000256" key="2">
    <source>
        <dbReference type="ARBA" id="ARBA00004496"/>
    </source>
</evidence>
<dbReference type="Ensembl" id="ENSFHET00000026543.1">
    <property type="protein sequence ID" value="ENSFHEP00000032817.1"/>
    <property type="gene ID" value="ENSFHEG00000019513.1"/>
</dbReference>
<dbReference type="GO" id="GO:0005634">
    <property type="term" value="C:nucleus"/>
    <property type="evidence" value="ECO:0007669"/>
    <property type="project" value="UniProtKB-SubCell"/>
</dbReference>
<reference evidence="10" key="2">
    <citation type="submission" date="2025-09" db="UniProtKB">
        <authorList>
            <consortium name="Ensembl"/>
        </authorList>
    </citation>
    <scope>IDENTIFICATION</scope>
</reference>
<keyword evidence="5" id="KW-0963">Cytoplasm</keyword>
<proteinExistence type="predicted"/>
<evidence type="ECO:0000256" key="6">
    <source>
        <dbReference type="ARBA" id="ARBA00022603"/>
    </source>
</evidence>